<comment type="caution">
    <text evidence="2">The sequence shown here is derived from an EMBL/GenBank/DDBJ whole genome shotgun (WGS) entry which is preliminary data.</text>
</comment>
<evidence type="ECO:0000256" key="1">
    <source>
        <dbReference type="SAM" id="MobiDB-lite"/>
    </source>
</evidence>
<keyword evidence="3" id="KW-1185">Reference proteome</keyword>
<feature type="region of interest" description="Disordered" evidence="1">
    <location>
        <begin position="100"/>
        <end position="160"/>
    </location>
</feature>
<protein>
    <submittedName>
        <fullName evidence="2">Uncharacterized protein</fullName>
    </submittedName>
</protein>
<name>A0A8T0GMK7_CERPU</name>
<sequence>MHDPPLQNLHTHPSHAQSLITSVHVRKTRPPPPEPQIHILITPTPPRSHSPLHSILQTPFKLHPSSSPPVPKYQNPPLYSTSPFTTTTTTTCPTFHHHLLITKLPPPSPSPPNLQKTPKLRKSSKNPRKNSQKLEKNRKNLEWPGVGWELETRMMGKETG</sequence>
<accession>A0A8T0GMK7</accession>
<feature type="compositionally biased region" description="Basic and acidic residues" evidence="1">
    <location>
        <begin position="150"/>
        <end position="160"/>
    </location>
</feature>
<organism evidence="2 3">
    <name type="scientific">Ceratodon purpureus</name>
    <name type="common">Fire moss</name>
    <name type="synonym">Dicranum purpureum</name>
    <dbReference type="NCBI Taxonomy" id="3225"/>
    <lineage>
        <taxon>Eukaryota</taxon>
        <taxon>Viridiplantae</taxon>
        <taxon>Streptophyta</taxon>
        <taxon>Embryophyta</taxon>
        <taxon>Bryophyta</taxon>
        <taxon>Bryophytina</taxon>
        <taxon>Bryopsida</taxon>
        <taxon>Dicranidae</taxon>
        <taxon>Pseudoditrichales</taxon>
        <taxon>Ditrichaceae</taxon>
        <taxon>Ceratodon</taxon>
    </lineage>
</organism>
<evidence type="ECO:0000313" key="2">
    <source>
        <dbReference type="EMBL" id="KAG0559454.1"/>
    </source>
</evidence>
<dbReference type="EMBL" id="CM026431">
    <property type="protein sequence ID" value="KAG0559454.1"/>
    <property type="molecule type" value="Genomic_DNA"/>
</dbReference>
<evidence type="ECO:0000313" key="3">
    <source>
        <dbReference type="Proteomes" id="UP000822688"/>
    </source>
</evidence>
<gene>
    <name evidence="2" type="ORF">KC19_10G106100</name>
</gene>
<feature type="compositionally biased region" description="Basic and acidic residues" evidence="1">
    <location>
        <begin position="132"/>
        <end position="141"/>
    </location>
</feature>
<proteinExistence type="predicted"/>
<dbReference type="Proteomes" id="UP000822688">
    <property type="component" value="Chromosome 10"/>
</dbReference>
<reference evidence="2" key="1">
    <citation type="submission" date="2020-06" db="EMBL/GenBank/DDBJ databases">
        <title>WGS assembly of Ceratodon purpureus strain R40.</title>
        <authorList>
            <person name="Carey S.B."/>
            <person name="Jenkins J."/>
            <person name="Shu S."/>
            <person name="Lovell J.T."/>
            <person name="Sreedasyam A."/>
            <person name="Maumus F."/>
            <person name="Tiley G.P."/>
            <person name="Fernandez-Pozo N."/>
            <person name="Barry K."/>
            <person name="Chen C."/>
            <person name="Wang M."/>
            <person name="Lipzen A."/>
            <person name="Daum C."/>
            <person name="Saski C.A."/>
            <person name="Payton A.C."/>
            <person name="Mcbreen J.C."/>
            <person name="Conrad R.E."/>
            <person name="Kollar L.M."/>
            <person name="Olsson S."/>
            <person name="Huttunen S."/>
            <person name="Landis J.B."/>
            <person name="Wickett N.J."/>
            <person name="Johnson M.G."/>
            <person name="Rensing S.A."/>
            <person name="Grimwood J."/>
            <person name="Schmutz J."/>
            <person name="Mcdaniel S.F."/>
        </authorList>
    </citation>
    <scope>NUCLEOTIDE SEQUENCE</scope>
    <source>
        <strain evidence="2">R40</strain>
    </source>
</reference>
<feature type="compositionally biased region" description="Basic residues" evidence="1">
    <location>
        <begin position="118"/>
        <end position="131"/>
    </location>
</feature>
<dbReference type="AlphaFoldDB" id="A0A8T0GMK7"/>